<protein>
    <recommendedName>
        <fullName evidence="5">UDP-glucuronosyltransferase</fullName>
        <ecNumber evidence="5">2.4.1.17</ecNumber>
    </recommendedName>
</protein>
<dbReference type="CDD" id="cd03784">
    <property type="entry name" value="GT1_Gtf-like"/>
    <property type="match status" value="1"/>
</dbReference>
<dbReference type="EMBL" id="VTPC01086659">
    <property type="protein sequence ID" value="KAF2886725.1"/>
    <property type="molecule type" value="Genomic_DNA"/>
</dbReference>
<evidence type="ECO:0000313" key="6">
    <source>
        <dbReference type="EMBL" id="KAF2886725.1"/>
    </source>
</evidence>
<dbReference type="InterPro" id="IPR050271">
    <property type="entry name" value="UDP-glycosyltransferase"/>
</dbReference>
<dbReference type="InterPro" id="IPR035595">
    <property type="entry name" value="UDP_glycos_trans_CS"/>
</dbReference>
<accession>A0A8K0FZX2</accession>
<evidence type="ECO:0000256" key="4">
    <source>
        <dbReference type="RuleBase" id="RU003718"/>
    </source>
</evidence>
<sequence length="212" mass="23843">MPHALHSMHQDCVGGQTIKSEDETLPGKPPNVKISKWLPQTDVLAHPNIKLFITHGGLLSTTEAIYHGVPIVGIPLYEDQVANLTNAENNGIGCGVSYGQLTEEKLTYLVEEVLTNPKYAENVKISSNIMRDQPITPLERGVFWVQYVIRHRGAPHFRTAALNLAWYQYLLLDVVALVLTALFTTFFVLRYFDKNICPKKKTSKISKDKKIN</sequence>
<dbReference type="FunFam" id="3.40.50.2000:FF:000050">
    <property type="entry name" value="UDP-glucuronosyltransferase"/>
    <property type="match status" value="1"/>
</dbReference>
<dbReference type="PROSITE" id="PS00375">
    <property type="entry name" value="UDPGT"/>
    <property type="match status" value="1"/>
</dbReference>
<evidence type="ECO:0000256" key="3">
    <source>
        <dbReference type="ARBA" id="ARBA00022679"/>
    </source>
</evidence>
<dbReference type="Pfam" id="PF00201">
    <property type="entry name" value="UDPGT"/>
    <property type="match status" value="1"/>
</dbReference>
<feature type="transmembrane region" description="Helical" evidence="5">
    <location>
        <begin position="166"/>
        <end position="192"/>
    </location>
</feature>
<keyword evidence="3 4" id="KW-0808">Transferase</keyword>
<dbReference type="SUPFAM" id="SSF53756">
    <property type="entry name" value="UDP-Glycosyltransferase/glycogen phosphorylase"/>
    <property type="match status" value="1"/>
</dbReference>
<proteinExistence type="inferred from homology"/>
<dbReference type="PANTHER" id="PTHR48043:SF159">
    <property type="entry name" value="EG:EG0003.4 PROTEIN-RELATED"/>
    <property type="match status" value="1"/>
</dbReference>
<evidence type="ECO:0000256" key="5">
    <source>
        <dbReference type="RuleBase" id="RU362059"/>
    </source>
</evidence>
<gene>
    <name evidence="6" type="ORF">ILUMI_19445</name>
</gene>
<keyword evidence="7" id="KW-1185">Reference proteome</keyword>
<name>A0A8K0FZX2_IGNLU</name>
<dbReference type="Gene3D" id="3.40.50.2000">
    <property type="entry name" value="Glycogen Phosphorylase B"/>
    <property type="match status" value="1"/>
</dbReference>
<reference evidence="6" key="1">
    <citation type="submission" date="2019-08" db="EMBL/GenBank/DDBJ databases">
        <title>The genome of the North American firefly Photinus pyralis.</title>
        <authorList>
            <consortium name="Photinus pyralis genome working group"/>
            <person name="Fallon T.R."/>
            <person name="Sander Lower S.E."/>
            <person name="Weng J.-K."/>
        </authorList>
    </citation>
    <scope>NUCLEOTIDE SEQUENCE</scope>
    <source>
        <strain evidence="6">TRF0915ILg1</strain>
        <tissue evidence="6">Whole body</tissue>
    </source>
</reference>
<dbReference type="AlphaFoldDB" id="A0A8K0FZX2"/>
<dbReference type="GO" id="GO:0015020">
    <property type="term" value="F:glucuronosyltransferase activity"/>
    <property type="evidence" value="ECO:0007669"/>
    <property type="project" value="UniProtKB-EC"/>
</dbReference>
<dbReference type="OrthoDB" id="5835829at2759"/>
<comment type="similarity">
    <text evidence="1 4">Belongs to the UDP-glycosyltransferase family.</text>
</comment>
<evidence type="ECO:0000256" key="2">
    <source>
        <dbReference type="ARBA" id="ARBA00022676"/>
    </source>
</evidence>
<comment type="caution">
    <text evidence="6">The sequence shown here is derived from an EMBL/GenBank/DDBJ whole genome shotgun (WGS) entry which is preliminary data.</text>
</comment>
<comment type="subcellular location">
    <subcellularLocation>
        <location evidence="5">Membrane</location>
        <topology evidence="5">Single-pass membrane protein</topology>
    </subcellularLocation>
</comment>
<dbReference type="Proteomes" id="UP000801492">
    <property type="component" value="Unassembled WGS sequence"/>
</dbReference>
<dbReference type="EC" id="2.4.1.17" evidence="5"/>
<evidence type="ECO:0000256" key="1">
    <source>
        <dbReference type="ARBA" id="ARBA00009995"/>
    </source>
</evidence>
<evidence type="ECO:0000313" key="7">
    <source>
        <dbReference type="Proteomes" id="UP000801492"/>
    </source>
</evidence>
<keyword evidence="5" id="KW-0812">Transmembrane</keyword>
<dbReference type="PANTHER" id="PTHR48043">
    <property type="entry name" value="EG:EG0003.4 PROTEIN-RELATED"/>
    <property type="match status" value="1"/>
</dbReference>
<keyword evidence="5" id="KW-1133">Transmembrane helix</keyword>
<organism evidence="6 7">
    <name type="scientific">Ignelater luminosus</name>
    <name type="common">Cucubano</name>
    <name type="synonym">Pyrophorus luminosus</name>
    <dbReference type="NCBI Taxonomy" id="2038154"/>
    <lineage>
        <taxon>Eukaryota</taxon>
        <taxon>Metazoa</taxon>
        <taxon>Ecdysozoa</taxon>
        <taxon>Arthropoda</taxon>
        <taxon>Hexapoda</taxon>
        <taxon>Insecta</taxon>
        <taxon>Pterygota</taxon>
        <taxon>Neoptera</taxon>
        <taxon>Endopterygota</taxon>
        <taxon>Coleoptera</taxon>
        <taxon>Polyphaga</taxon>
        <taxon>Elateriformia</taxon>
        <taxon>Elateroidea</taxon>
        <taxon>Elateridae</taxon>
        <taxon>Agrypninae</taxon>
        <taxon>Pyrophorini</taxon>
        <taxon>Ignelater</taxon>
    </lineage>
</organism>
<dbReference type="GO" id="GO:0016020">
    <property type="term" value="C:membrane"/>
    <property type="evidence" value="ECO:0007669"/>
    <property type="project" value="UniProtKB-SubCell"/>
</dbReference>
<dbReference type="InterPro" id="IPR002213">
    <property type="entry name" value="UDP_glucos_trans"/>
</dbReference>
<comment type="catalytic activity">
    <reaction evidence="5">
        <text>glucuronate acceptor + UDP-alpha-D-glucuronate = acceptor beta-D-glucuronoside + UDP + H(+)</text>
        <dbReference type="Rhea" id="RHEA:21032"/>
        <dbReference type="ChEBI" id="CHEBI:15378"/>
        <dbReference type="ChEBI" id="CHEBI:58052"/>
        <dbReference type="ChEBI" id="CHEBI:58223"/>
        <dbReference type="ChEBI" id="CHEBI:132367"/>
        <dbReference type="ChEBI" id="CHEBI:132368"/>
        <dbReference type="EC" id="2.4.1.17"/>
    </reaction>
</comment>
<keyword evidence="5" id="KW-0472">Membrane</keyword>
<keyword evidence="2 4" id="KW-0328">Glycosyltransferase</keyword>